<evidence type="ECO:0000313" key="4">
    <source>
        <dbReference type="Proteomes" id="UP001370490"/>
    </source>
</evidence>
<dbReference type="PANTHER" id="PTHR34145:SF53">
    <property type="entry name" value="LEUCINE-RICH REPEAT DOMAIN SUPERFAMILY"/>
    <property type="match status" value="1"/>
</dbReference>
<dbReference type="CDD" id="cd22160">
    <property type="entry name" value="F-box_AtFBL13-like"/>
    <property type="match status" value="1"/>
</dbReference>
<dbReference type="InterPro" id="IPR053781">
    <property type="entry name" value="F-box_AtFBL13-like"/>
</dbReference>
<dbReference type="AlphaFoldDB" id="A0AAN8VGA9"/>
<accession>A0AAN8VGA9</accession>
<organism evidence="3 4">
    <name type="scientific">Dillenia turbinata</name>
    <dbReference type="NCBI Taxonomy" id="194707"/>
    <lineage>
        <taxon>Eukaryota</taxon>
        <taxon>Viridiplantae</taxon>
        <taxon>Streptophyta</taxon>
        <taxon>Embryophyta</taxon>
        <taxon>Tracheophyta</taxon>
        <taxon>Spermatophyta</taxon>
        <taxon>Magnoliopsida</taxon>
        <taxon>eudicotyledons</taxon>
        <taxon>Gunneridae</taxon>
        <taxon>Pentapetalae</taxon>
        <taxon>Dilleniales</taxon>
        <taxon>Dilleniaceae</taxon>
        <taxon>Dillenia</taxon>
    </lineage>
</organism>
<dbReference type="InterPro" id="IPR055357">
    <property type="entry name" value="LRR_At1g61320_AtMIF1"/>
</dbReference>
<evidence type="ECO:0000259" key="2">
    <source>
        <dbReference type="Pfam" id="PF23622"/>
    </source>
</evidence>
<dbReference type="InterPro" id="IPR001810">
    <property type="entry name" value="F-box_dom"/>
</dbReference>
<sequence length="602" mass="69833">MNMKIKTPGLAGLIGIVGFSGLLRHCDLFFILNRINYTYTNQLLPTQKSVKKFTAIGFEAILLFITKIPLSDSDMGKKERIKKQQKKKMDREMTTQNTAGIRVLNIEEEKKDDLISDLPDEILCRVISLTPFIFAVQTSLLSKRWRNLWKKAFAVCGTIEDIVKATNSFLSDFYKTYSYRKSRRHFLYQYRENGIFLCQIKYSNQLHMDFWNEKHESPTKFDWQLTLHAPASGTGFGFPSSITKLHLSSLDKLTKNEIGFRISKFEFLEKLKITKCSGLSELRIEAGSRLQSLTILDCPDLSDLYVFASGLEKFGFRGRLPRICLKDTERIEDVMLDCQEGPFHDTFSCENLLALLLAFTNVRVLSLYGWLFEVPIQWLSTSVVLNQERREFRFDKLENLWWITNSIEEYRINVLAYFLQLCPSLRRLFITVDPNSYYSPSMTKYHSWRDDTNQVASGLNDLRFVRMEGFGNESEEVLMTQCILQKAAPAEPTIVSISRRFGSKKNCPRRLLKDSSGKAKNRCGKMPMEHEERAYYYFGFVSYIHIKHPHMKCQSYATARKMGSLFMFNPSPGKFESKEFFGQEPCETVDDCLMRKGPEQLT</sequence>
<protein>
    <submittedName>
        <fullName evidence="3">F-box domain</fullName>
    </submittedName>
</protein>
<dbReference type="Gene3D" id="1.20.1280.50">
    <property type="match status" value="1"/>
</dbReference>
<dbReference type="PANTHER" id="PTHR34145">
    <property type="entry name" value="OS02G0105600 PROTEIN"/>
    <property type="match status" value="1"/>
</dbReference>
<dbReference type="Pfam" id="PF00646">
    <property type="entry name" value="F-box"/>
    <property type="match status" value="1"/>
</dbReference>
<reference evidence="3 4" key="1">
    <citation type="submission" date="2023-12" db="EMBL/GenBank/DDBJ databases">
        <title>A high-quality genome assembly for Dillenia turbinata (Dilleniales).</title>
        <authorList>
            <person name="Chanderbali A."/>
        </authorList>
    </citation>
    <scope>NUCLEOTIDE SEQUENCE [LARGE SCALE GENOMIC DNA]</scope>
    <source>
        <strain evidence="3">LSX21</strain>
        <tissue evidence="3">Leaf</tissue>
    </source>
</reference>
<feature type="domain" description="At1g61320/AtMIF1 LRR" evidence="2">
    <location>
        <begin position="233"/>
        <end position="498"/>
    </location>
</feature>
<proteinExistence type="predicted"/>
<dbReference type="SUPFAM" id="SSF81383">
    <property type="entry name" value="F-box domain"/>
    <property type="match status" value="1"/>
</dbReference>
<gene>
    <name evidence="3" type="ORF">RJ641_005511</name>
</gene>
<dbReference type="Pfam" id="PF23622">
    <property type="entry name" value="LRR_At1g61320_AtMIF1"/>
    <property type="match status" value="1"/>
</dbReference>
<dbReference type="SUPFAM" id="SSF52047">
    <property type="entry name" value="RNI-like"/>
    <property type="match status" value="1"/>
</dbReference>
<dbReference type="InterPro" id="IPR032675">
    <property type="entry name" value="LRR_dom_sf"/>
</dbReference>
<comment type="caution">
    <text evidence="3">The sequence shown here is derived from an EMBL/GenBank/DDBJ whole genome shotgun (WGS) entry which is preliminary data.</text>
</comment>
<dbReference type="InterPro" id="IPR036047">
    <property type="entry name" value="F-box-like_dom_sf"/>
</dbReference>
<dbReference type="EMBL" id="JBAMMX010000013">
    <property type="protein sequence ID" value="KAK6929306.1"/>
    <property type="molecule type" value="Genomic_DNA"/>
</dbReference>
<dbReference type="Gene3D" id="3.80.10.10">
    <property type="entry name" value="Ribonuclease Inhibitor"/>
    <property type="match status" value="1"/>
</dbReference>
<name>A0AAN8VGA9_9MAGN</name>
<feature type="domain" description="F-box" evidence="1">
    <location>
        <begin position="115"/>
        <end position="151"/>
    </location>
</feature>
<evidence type="ECO:0000259" key="1">
    <source>
        <dbReference type="Pfam" id="PF00646"/>
    </source>
</evidence>
<evidence type="ECO:0000313" key="3">
    <source>
        <dbReference type="EMBL" id="KAK6929306.1"/>
    </source>
</evidence>
<dbReference type="Proteomes" id="UP001370490">
    <property type="component" value="Unassembled WGS sequence"/>
</dbReference>
<keyword evidence="4" id="KW-1185">Reference proteome</keyword>
<dbReference type="InterPro" id="IPR053772">
    <property type="entry name" value="At1g61320/At1g61330-like"/>
</dbReference>